<accession>A0A2P2K4S1</accession>
<evidence type="ECO:0000313" key="2">
    <source>
        <dbReference type="EMBL" id="MBX00726.1"/>
    </source>
</evidence>
<dbReference type="AlphaFoldDB" id="A0A2P2K4S1"/>
<reference evidence="2" key="1">
    <citation type="submission" date="2018-02" db="EMBL/GenBank/DDBJ databases">
        <title>Rhizophora mucronata_Transcriptome.</title>
        <authorList>
            <person name="Meera S.P."/>
            <person name="Sreeshan A."/>
            <person name="Augustine A."/>
        </authorList>
    </citation>
    <scope>NUCLEOTIDE SEQUENCE</scope>
    <source>
        <tissue evidence="2">Leaf</tissue>
    </source>
</reference>
<protein>
    <submittedName>
        <fullName evidence="1">Serine/threonine-protein phosphatase PP2A-2 catalytic subunit isoform X1</fullName>
    </submittedName>
    <submittedName>
        <fullName evidence="2">Serine/threonine-protein phosphatase PP2A-3 catalytic subunit</fullName>
    </submittedName>
</protein>
<evidence type="ECO:0000313" key="1">
    <source>
        <dbReference type="EMBL" id="MBX00725.1"/>
    </source>
</evidence>
<dbReference type="EMBL" id="GGEC01020242">
    <property type="protein sequence ID" value="MBX00726.1"/>
    <property type="molecule type" value="Transcribed_RNA"/>
</dbReference>
<sequence length="57" mass="6186">MGANPLSSDSITDLDEQISQLMQCKPLSELQVRVPFLLVSKKLGQKIANGLPDCVIC</sequence>
<dbReference type="EMBL" id="GGEC01020241">
    <property type="protein sequence ID" value="MBX00725.1"/>
    <property type="molecule type" value="Transcribed_RNA"/>
</dbReference>
<proteinExistence type="predicted"/>
<name>A0A2P2K4S1_RHIMU</name>
<organism evidence="2">
    <name type="scientific">Rhizophora mucronata</name>
    <name type="common">Asiatic mangrove</name>
    <dbReference type="NCBI Taxonomy" id="61149"/>
    <lineage>
        <taxon>Eukaryota</taxon>
        <taxon>Viridiplantae</taxon>
        <taxon>Streptophyta</taxon>
        <taxon>Embryophyta</taxon>
        <taxon>Tracheophyta</taxon>
        <taxon>Spermatophyta</taxon>
        <taxon>Magnoliopsida</taxon>
        <taxon>eudicotyledons</taxon>
        <taxon>Gunneridae</taxon>
        <taxon>Pentapetalae</taxon>
        <taxon>rosids</taxon>
        <taxon>fabids</taxon>
        <taxon>Malpighiales</taxon>
        <taxon>Rhizophoraceae</taxon>
        <taxon>Rhizophora</taxon>
    </lineage>
</organism>